<keyword evidence="1" id="KW-0689">Ribosomal protein</keyword>
<reference evidence="1" key="1">
    <citation type="journal article" date="2020" name="bioRxiv">
        <title>A rank-normalized archaeal taxonomy based on genome phylogeny resolves widespread incomplete and uneven classifications.</title>
        <authorList>
            <person name="Rinke C."/>
            <person name="Chuvochina M."/>
            <person name="Mussig A.J."/>
            <person name="Chaumeil P.-A."/>
            <person name="Waite D.W."/>
            <person name="Whitman W.B."/>
            <person name="Parks D.H."/>
            <person name="Hugenholtz P."/>
        </authorList>
    </citation>
    <scope>NUCLEOTIDE SEQUENCE</scope>
    <source>
        <strain evidence="1">UBA10011</strain>
    </source>
</reference>
<evidence type="ECO:0000313" key="3">
    <source>
        <dbReference type="Proteomes" id="UP000577419"/>
    </source>
</evidence>
<sequence length="53" mass="6192">MARFEAADNRIFSNVWVCLKCKKKIRSSPGKRPDACRKCGYKKFRLKNKAKKS</sequence>
<organism evidence="1 3">
    <name type="scientific">Candidatus Iainarchaeum sp</name>
    <dbReference type="NCBI Taxonomy" id="3101447"/>
    <lineage>
        <taxon>Archaea</taxon>
        <taxon>Candidatus Iainarchaeota</taxon>
        <taxon>Candidatus Iainarchaeia</taxon>
        <taxon>Candidatus Iainarchaeales</taxon>
        <taxon>Candidatus Iainarchaeaceae</taxon>
        <taxon>Candidatus Iainarchaeum</taxon>
    </lineage>
</organism>
<dbReference type="AlphaFoldDB" id="A0A7J4IUQ8"/>
<reference evidence="2" key="2">
    <citation type="submission" date="2021-03" db="EMBL/GenBank/DDBJ databases">
        <authorList>
            <person name="Jaffe A."/>
        </authorList>
    </citation>
    <scope>NUCLEOTIDE SEQUENCE</scope>
    <source>
        <strain evidence="2">RIFCSPHIGHO2_01_FULL_GW2011_AR10_43_9</strain>
    </source>
</reference>
<dbReference type="Proteomes" id="UP000683213">
    <property type="component" value="Unassembled WGS sequence"/>
</dbReference>
<evidence type="ECO:0000313" key="2">
    <source>
        <dbReference type="EMBL" id="MBS3059463.1"/>
    </source>
</evidence>
<keyword evidence="1" id="KW-0687">Ribonucleoprotein</keyword>
<evidence type="ECO:0000313" key="1">
    <source>
        <dbReference type="EMBL" id="HIH08524.1"/>
    </source>
</evidence>
<dbReference type="Proteomes" id="UP000577419">
    <property type="component" value="Unassembled WGS sequence"/>
</dbReference>
<proteinExistence type="predicted"/>
<dbReference type="EMBL" id="JAGVWF010000047">
    <property type="protein sequence ID" value="MBS3059463.1"/>
    <property type="molecule type" value="Genomic_DNA"/>
</dbReference>
<gene>
    <name evidence="1" type="primary">rpl40e</name>
    <name evidence="1" type="ORF">HA237_04085</name>
    <name evidence="2" type="ORF">J4224_03515</name>
</gene>
<reference evidence="2" key="3">
    <citation type="submission" date="2021-05" db="EMBL/GenBank/DDBJ databases">
        <title>Protein family content uncovers lineage relationships and bacterial pathway maintenance mechanisms in DPANN archaea.</title>
        <authorList>
            <person name="Castelle C.J."/>
            <person name="Meheust R."/>
            <person name="Jaffe A.L."/>
            <person name="Seitz K."/>
            <person name="Gong X."/>
            <person name="Baker B.J."/>
            <person name="Banfield J.F."/>
        </authorList>
    </citation>
    <scope>NUCLEOTIDE SEQUENCE</scope>
    <source>
        <strain evidence="2">RIFCSPHIGHO2_01_FULL_GW2011_AR10_43_9</strain>
    </source>
</reference>
<dbReference type="InterPro" id="IPR038587">
    <property type="entry name" value="Ribosomal_eL40_sf"/>
</dbReference>
<name>A0A7J4IUQ8_9ARCH</name>
<accession>A0A7J4IUQ8</accession>
<dbReference type="EMBL" id="DUFG01000018">
    <property type="protein sequence ID" value="HIH08524.1"/>
    <property type="molecule type" value="Genomic_DNA"/>
</dbReference>
<dbReference type="GO" id="GO:0005840">
    <property type="term" value="C:ribosome"/>
    <property type="evidence" value="ECO:0007669"/>
    <property type="project" value="UniProtKB-KW"/>
</dbReference>
<comment type="caution">
    <text evidence="1">The sequence shown here is derived from an EMBL/GenBank/DDBJ whole genome shotgun (WGS) entry which is preliminary data.</text>
</comment>
<dbReference type="Gene3D" id="4.10.1060.50">
    <property type="match status" value="1"/>
</dbReference>
<protein>
    <submittedName>
        <fullName evidence="1">50S ribosomal protein L40e</fullName>
    </submittedName>
</protein>